<evidence type="ECO:0000259" key="1">
    <source>
        <dbReference type="PROSITE" id="PS50943"/>
    </source>
</evidence>
<dbReference type="SMART" id="SM00530">
    <property type="entry name" value="HTH_XRE"/>
    <property type="match status" value="1"/>
</dbReference>
<dbReference type="InterPro" id="IPR001387">
    <property type="entry name" value="Cro/C1-type_HTH"/>
</dbReference>
<reference evidence="2 3" key="1">
    <citation type="submission" date="2023-08" db="EMBL/GenBank/DDBJ databases">
        <title>Functional and genomic diversity of the sorghum phyllosphere microbiome.</title>
        <authorList>
            <person name="Shade A."/>
        </authorList>
    </citation>
    <scope>NUCLEOTIDE SEQUENCE [LARGE SCALE GENOMIC DNA]</scope>
    <source>
        <strain evidence="2 3">SORGH_AS_0445</strain>
    </source>
</reference>
<dbReference type="PANTHER" id="PTHR35010:SF2">
    <property type="entry name" value="BLL4672 PROTEIN"/>
    <property type="match status" value="1"/>
</dbReference>
<feature type="domain" description="HTH cro/C1-type" evidence="1">
    <location>
        <begin position="32"/>
        <end position="83"/>
    </location>
</feature>
<dbReference type="InterPro" id="IPR041413">
    <property type="entry name" value="MLTR_LBD"/>
</dbReference>
<keyword evidence="3" id="KW-1185">Reference proteome</keyword>
<name>A0ABU1HP76_9MICO</name>
<dbReference type="Gene3D" id="3.30.450.180">
    <property type="match status" value="1"/>
</dbReference>
<dbReference type="Pfam" id="PF17765">
    <property type="entry name" value="MLTR_LBD"/>
    <property type="match status" value="1"/>
</dbReference>
<accession>A0ABU1HP76</accession>
<dbReference type="PROSITE" id="PS50943">
    <property type="entry name" value="HTH_CROC1"/>
    <property type="match status" value="1"/>
</dbReference>
<dbReference type="InterPro" id="IPR010982">
    <property type="entry name" value="Lambda_DNA-bd_dom_sf"/>
</dbReference>
<dbReference type="CDD" id="cd00093">
    <property type="entry name" value="HTH_XRE"/>
    <property type="match status" value="1"/>
</dbReference>
<gene>
    <name evidence="2" type="ORF">QE375_000688</name>
</gene>
<comment type="caution">
    <text evidence="2">The sequence shown here is derived from an EMBL/GenBank/DDBJ whole genome shotgun (WGS) entry which is preliminary data.</text>
</comment>
<dbReference type="SUPFAM" id="SSF47413">
    <property type="entry name" value="lambda repressor-like DNA-binding domains"/>
    <property type="match status" value="1"/>
</dbReference>
<protein>
    <submittedName>
        <fullName evidence="2">Transcriptional regulator with XRE-family HTH domain</fullName>
    </submittedName>
</protein>
<evidence type="ECO:0000313" key="2">
    <source>
        <dbReference type="EMBL" id="MDR6141134.1"/>
    </source>
</evidence>
<dbReference type="Gene3D" id="1.10.260.40">
    <property type="entry name" value="lambda repressor-like DNA-binding domains"/>
    <property type="match status" value="1"/>
</dbReference>
<sequence>MDTALIALGDYFRARRAVIAPEDIGLPRTRGRRVAGLRRDEVAELAGISNDYYLRIEQGRGARPSDQVIGAIARALRLDVESTAYAFRLVSGQMPRGVIRDSHTPDRIARTLSQWTHTPAYVSDPHRDIIASNPLATIFGEGGLAAGSNQVSALFNERMRRSLREWEPMARSAVATLRRDAHPHSPRLRELLRQLSVHEDFRRIWERHDVSGPEDATFRFVFDGVGEIAIDAQNFAVRSMPGYQLTVLSAHPGGLGASLFARLAESLPGGAGTVLMTGVER</sequence>
<evidence type="ECO:0000313" key="3">
    <source>
        <dbReference type="Proteomes" id="UP001249291"/>
    </source>
</evidence>
<dbReference type="EMBL" id="JAVIZQ010000001">
    <property type="protein sequence ID" value="MDR6141134.1"/>
    <property type="molecule type" value="Genomic_DNA"/>
</dbReference>
<proteinExistence type="predicted"/>
<organism evidence="2 3">
    <name type="scientific">Microbacterium foliorum</name>
    <dbReference type="NCBI Taxonomy" id="104336"/>
    <lineage>
        <taxon>Bacteria</taxon>
        <taxon>Bacillati</taxon>
        <taxon>Actinomycetota</taxon>
        <taxon>Actinomycetes</taxon>
        <taxon>Micrococcales</taxon>
        <taxon>Microbacteriaceae</taxon>
        <taxon>Microbacterium</taxon>
    </lineage>
</organism>
<dbReference type="PANTHER" id="PTHR35010">
    <property type="entry name" value="BLL4672 PROTEIN-RELATED"/>
    <property type="match status" value="1"/>
</dbReference>
<dbReference type="Pfam" id="PF13560">
    <property type="entry name" value="HTH_31"/>
    <property type="match status" value="1"/>
</dbReference>
<dbReference type="Proteomes" id="UP001249291">
    <property type="component" value="Unassembled WGS sequence"/>
</dbReference>